<dbReference type="GO" id="GO:0050118">
    <property type="term" value="F:N-acetyldiaminopimelate deacetylase activity"/>
    <property type="evidence" value="ECO:0007669"/>
    <property type="project" value="UniProtKB-ARBA"/>
</dbReference>
<comment type="caution">
    <text evidence="4">The sequence shown here is derived from an EMBL/GenBank/DDBJ whole genome shotgun (WGS) entry which is preliminary data.</text>
</comment>
<dbReference type="PIRSF" id="PIRSF005962">
    <property type="entry name" value="Pept_M20D_amidohydro"/>
    <property type="match status" value="1"/>
</dbReference>
<dbReference type="InterPro" id="IPR017439">
    <property type="entry name" value="Amidohydrolase"/>
</dbReference>
<proteinExistence type="predicted"/>
<reference evidence="4" key="1">
    <citation type="submission" date="2016-01" db="EMBL/GenBank/DDBJ databases">
        <authorList>
            <person name="Peeters C."/>
        </authorList>
    </citation>
    <scope>NUCLEOTIDE SEQUENCE [LARGE SCALE GENOMIC DNA]</scope>
    <source>
        <strain evidence="4">LMG 29317</strain>
    </source>
</reference>
<dbReference type="OrthoDB" id="8875216at2"/>
<evidence type="ECO:0000313" key="4">
    <source>
        <dbReference type="EMBL" id="SAL83560.1"/>
    </source>
</evidence>
<dbReference type="RefSeq" id="WP_061150846.1">
    <property type="nucleotide sequence ID" value="NZ_FCOM02000047.1"/>
</dbReference>
<dbReference type="Pfam" id="PF07687">
    <property type="entry name" value="M20_dimer"/>
    <property type="match status" value="1"/>
</dbReference>
<dbReference type="PANTHER" id="PTHR11014">
    <property type="entry name" value="PEPTIDASE M20 FAMILY MEMBER"/>
    <property type="match status" value="1"/>
</dbReference>
<evidence type="ECO:0000313" key="5">
    <source>
        <dbReference type="Proteomes" id="UP000055019"/>
    </source>
</evidence>
<evidence type="ECO:0000256" key="2">
    <source>
        <dbReference type="PIRSR" id="PIRSR005962-1"/>
    </source>
</evidence>
<name>A0A158KSI7_9BURK</name>
<dbReference type="AlphaFoldDB" id="A0A158KSI7"/>
<dbReference type="InterPro" id="IPR002933">
    <property type="entry name" value="Peptidase_M20"/>
</dbReference>
<dbReference type="EMBL" id="FCOM02000047">
    <property type="protein sequence ID" value="SAL83560.1"/>
    <property type="molecule type" value="Genomic_DNA"/>
</dbReference>
<dbReference type="Pfam" id="PF01546">
    <property type="entry name" value="Peptidase_M20"/>
    <property type="match status" value="1"/>
</dbReference>
<evidence type="ECO:0000259" key="3">
    <source>
        <dbReference type="Pfam" id="PF07687"/>
    </source>
</evidence>
<dbReference type="Gene3D" id="3.30.70.360">
    <property type="match status" value="1"/>
</dbReference>
<feature type="binding site" evidence="2">
    <location>
        <position position="137"/>
    </location>
    <ligand>
        <name>Mn(2+)</name>
        <dbReference type="ChEBI" id="CHEBI:29035"/>
        <label>2</label>
    </ligand>
</feature>
<organism evidence="4 5">
    <name type="scientific">Caballeronia arvi</name>
    <dbReference type="NCBI Taxonomy" id="1777135"/>
    <lineage>
        <taxon>Bacteria</taxon>
        <taxon>Pseudomonadati</taxon>
        <taxon>Pseudomonadota</taxon>
        <taxon>Betaproteobacteria</taxon>
        <taxon>Burkholderiales</taxon>
        <taxon>Burkholderiaceae</taxon>
        <taxon>Caballeronia</taxon>
    </lineage>
</organism>
<keyword evidence="1" id="KW-0378">Hydrolase</keyword>
<dbReference type="GO" id="GO:0046872">
    <property type="term" value="F:metal ion binding"/>
    <property type="evidence" value="ECO:0007669"/>
    <property type="project" value="UniProtKB-KW"/>
</dbReference>
<dbReference type="SUPFAM" id="SSF53187">
    <property type="entry name" value="Zn-dependent exopeptidases"/>
    <property type="match status" value="1"/>
</dbReference>
<sequence length="395" mass="42334">MSKLHPYIADTATGMVELRRQIHARPELSLEEAETSELVAGLLTGWGFAVHRGLAGTGVVATLKVGTSERTVGLRADMDALPITECTGLPYASTRPGIMHACGHDGHTAMLLSAARCLAATRAFDGTVHLIFQPAEERYNGAKIMMDDGLFEKFQCDRVFAMHNMPSYPKGQFGVLTGPLTSSSDTVYIKIHGAGGHGARPSLARDPIVAAAHIITALQTIVSRNTDPADMAVVTVGKIAGGTAGNVIPELVELELSVRALSPDVQQALHDRLIELVQLQASALGCTAEVDYQWGCPAVVNDADAAEFVRAVVRSRFGDEALYKDARPTGGAEDFAFMLQAVPGCYVFMGTGDGHGCGEVHELHNPRFDFNDECLPIGATFWVELVERALPRIDR</sequence>
<keyword evidence="2" id="KW-0464">Manganese</keyword>
<dbReference type="CDD" id="cd05666">
    <property type="entry name" value="M20_Acy1-like"/>
    <property type="match status" value="1"/>
</dbReference>
<dbReference type="InterPro" id="IPR036264">
    <property type="entry name" value="Bact_exopeptidase_dim_dom"/>
</dbReference>
<dbReference type="Proteomes" id="UP000055019">
    <property type="component" value="Unassembled WGS sequence"/>
</dbReference>
<dbReference type="PANTHER" id="PTHR11014:SF63">
    <property type="entry name" value="METALLOPEPTIDASE, PUTATIVE (AFU_ORTHOLOGUE AFUA_6G09600)-RELATED"/>
    <property type="match status" value="1"/>
</dbReference>
<feature type="domain" description="Peptidase M20 dimerisation" evidence="3">
    <location>
        <begin position="185"/>
        <end position="277"/>
    </location>
</feature>
<dbReference type="NCBIfam" id="TIGR01891">
    <property type="entry name" value="amidohydrolases"/>
    <property type="match status" value="1"/>
</dbReference>
<dbReference type="FunFam" id="3.30.70.360:FF:000001">
    <property type="entry name" value="N-acetyldiaminopimelate deacetylase"/>
    <property type="match status" value="1"/>
</dbReference>
<dbReference type="Gene3D" id="3.40.630.10">
    <property type="entry name" value="Zn peptidases"/>
    <property type="match status" value="1"/>
</dbReference>
<feature type="binding site" evidence="2">
    <location>
        <position position="364"/>
    </location>
    <ligand>
        <name>Mn(2+)</name>
        <dbReference type="ChEBI" id="CHEBI:29035"/>
        <label>2</label>
    </ligand>
</feature>
<accession>A0A158KSI7</accession>
<comment type="cofactor">
    <cofactor evidence="2">
        <name>Mn(2+)</name>
        <dbReference type="ChEBI" id="CHEBI:29035"/>
    </cofactor>
    <text evidence="2">The Mn(2+) ion enhances activity.</text>
</comment>
<keyword evidence="5" id="KW-1185">Reference proteome</keyword>
<feature type="binding site" evidence="2">
    <location>
        <position position="104"/>
    </location>
    <ligand>
        <name>Mn(2+)</name>
        <dbReference type="ChEBI" id="CHEBI:29035"/>
        <label>2</label>
    </ligand>
</feature>
<dbReference type="GO" id="GO:0019877">
    <property type="term" value="P:diaminopimelate biosynthetic process"/>
    <property type="evidence" value="ECO:0007669"/>
    <property type="project" value="UniProtKB-ARBA"/>
</dbReference>
<feature type="binding site" evidence="2">
    <location>
        <position position="163"/>
    </location>
    <ligand>
        <name>Mn(2+)</name>
        <dbReference type="ChEBI" id="CHEBI:29035"/>
        <label>2</label>
    </ligand>
</feature>
<feature type="binding site" evidence="2">
    <location>
        <position position="102"/>
    </location>
    <ligand>
        <name>Mn(2+)</name>
        <dbReference type="ChEBI" id="CHEBI:29035"/>
        <label>2</label>
    </ligand>
</feature>
<dbReference type="SUPFAM" id="SSF55031">
    <property type="entry name" value="Bacterial exopeptidase dimerisation domain"/>
    <property type="match status" value="1"/>
</dbReference>
<evidence type="ECO:0000256" key="1">
    <source>
        <dbReference type="ARBA" id="ARBA00022801"/>
    </source>
</evidence>
<dbReference type="InterPro" id="IPR011650">
    <property type="entry name" value="Peptidase_M20_dimer"/>
</dbReference>
<protein>
    <submittedName>
        <fullName evidence="4">Amidohydrolase</fullName>
    </submittedName>
</protein>
<gene>
    <name evidence="4" type="ORF">AWB74_06642</name>
</gene>
<keyword evidence="2" id="KW-0479">Metal-binding</keyword>